<feature type="region of interest" description="Disordered" evidence="1">
    <location>
        <begin position="96"/>
        <end position="136"/>
    </location>
</feature>
<dbReference type="Pfam" id="PF05991">
    <property type="entry name" value="NYN_YacP"/>
    <property type="match status" value="1"/>
</dbReference>
<evidence type="ECO:0000313" key="3">
    <source>
        <dbReference type="Proteomes" id="UP000469185"/>
    </source>
</evidence>
<sequence>MPAAEVPPALRPVAKFAAAKRSRLGGTAIGAAIAGEPAFRAKTFEVATQAHPDLVRVLEQSELPVAADPVDVAALVYLQRPDGWEKLLDAALDAVRESTDTERRDREAQAATRVREQLDAARASARETRERLKGEISRLKEENTALRRKLQQARQQLASAQEGERNAREHASSAVDQAQTAQRAAEAEMRRLRGRLAEAEEAATSARRSGRGERDLTTARLALLLDTLSDAASGLRRELALPASSLRPGDTVQEARSPAARVDSSGGGRSAAEPAYLAELLTLPHVHLVVDGYNVTKTAWRTMPLDAQRTRLVQGLAAIAARSGSEVTCVFDGADVSAPPPVTPAQGIRVRFSPEGRSADELIGDLVEAEPDGRAVVVVTSDREIAERVRRPGVRVVEAVALAGLLRA</sequence>
<feature type="compositionally biased region" description="Low complexity" evidence="1">
    <location>
        <begin position="152"/>
        <end position="161"/>
    </location>
</feature>
<dbReference type="AlphaFoldDB" id="A0A6N9YTM0"/>
<proteinExistence type="predicted"/>
<gene>
    <name evidence="2" type="ORF">G1H11_23550</name>
</gene>
<dbReference type="InterPro" id="IPR010298">
    <property type="entry name" value="YacP-like"/>
</dbReference>
<organism evidence="2 3">
    <name type="scientific">Phytoactinopolyspora alkaliphila</name>
    <dbReference type="NCBI Taxonomy" id="1783498"/>
    <lineage>
        <taxon>Bacteria</taxon>
        <taxon>Bacillati</taxon>
        <taxon>Actinomycetota</taxon>
        <taxon>Actinomycetes</taxon>
        <taxon>Jiangellales</taxon>
        <taxon>Jiangellaceae</taxon>
        <taxon>Phytoactinopolyspora</taxon>
    </lineage>
</organism>
<dbReference type="Proteomes" id="UP000469185">
    <property type="component" value="Unassembled WGS sequence"/>
</dbReference>
<feature type="region of interest" description="Disordered" evidence="1">
    <location>
        <begin position="148"/>
        <end position="188"/>
    </location>
</feature>
<evidence type="ECO:0000313" key="2">
    <source>
        <dbReference type="EMBL" id="NED98280.1"/>
    </source>
</evidence>
<name>A0A6N9YTM0_9ACTN</name>
<dbReference type="PANTHER" id="PTHR34547">
    <property type="entry name" value="YACP-LIKE NYN DOMAIN PROTEIN"/>
    <property type="match status" value="1"/>
</dbReference>
<keyword evidence="3" id="KW-1185">Reference proteome</keyword>
<feature type="compositionally biased region" description="Basic and acidic residues" evidence="1">
    <location>
        <begin position="162"/>
        <end position="171"/>
    </location>
</feature>
<accession>A0A6N9YTM0</accession>
<protein>
    <submittedName>
        <fullName evidence="2">RNA-binding protein</fullName>
    </submittedName>
</protein>
<dbReference type="EMBL" id="JAAGOB010000018">
    <property type="protein sequence ID" value="NED98280.1"/>
    <property type="molecule type" value="Genomic_DNA"/>
</dbReference>
<comment type="caution">
    <text evidence="2">The sequence shown here is derived from an EMBL/GenBank/DDBJ whole genome shotgun (WGS) entry which is preliminary data.</text>
</comment>
<feature type="region of interest" description="Disordered" evidence="1">
    <location>
        <begin position="246"/>
        <end position="269"/>
    </location>
</feature>
<evidence type="ECO:0000256" key="1">
    <source>
        <dbReference type="SAM" id="MobiDB-lite"/>
    </source>
</evidence>
<dbReference type="PANTHER" id="PTHR34547:SF1">
    <property type="entry name" value="YACP-LIKE NYN DOMAIN PROTEIN"/>
    <property type="match status" value="1"/>
</dbReference>
<reference evidence="2 3" key="1">
    <citation type="submission" date="2020-02" db="EMBL/GenBank/DDBJ databases">
        <authorList>
            <person name="Li X.-J."/>
            <person name="Feng X.-M."/>
        </authorList>
    </citation>
    <scope>NUCLEOTIDE SEQUENCE [LARGE SCALE GENOMIC DNA]</scope>
    <source>
        <strain evidence="2 3">CGMCC 4.7225</strain>
    </source>
</reference>